<feature type="compositionally biased region" description="Basic residues" evidence="1">
    <location>
        <begin position="128"/>
        <end position="143"/>
    </location>
</feature>
<sequence length="156" mass="17158">MMGDNVYTHDEINRALGADSPLVPAGADSDDFHQLMRKRAVTAAVLTGRSYRRSRHTEGPRYEPPRLPDMGLYRAFQDPTVVLAAIGGDLEPIRRAIADIPAHHARRDEAGQSMCAHDGPIPPSLPRLPRRTRARRRLARTRGRVHDGRSAGGADG</sequence>
<keyword evidence="3" id="KW-1185">Reference proteome</keyword>
<dbReference type="Proteomes" id="UP001328107">
    <property type="component" value="Unassembled WGS sequence"/>
</dbReference>
<protein>
    <submittedName>
        <fullName evidence="2">Uncharacterized protein</fullName>
    </submittedName>
</protein>
<gene>
    <name evidence="2" type="ORF">PMAYCL1PPCAC_04381</name>
</gene>
<proteinExistence type="predicted"/>
<reference evidence="3" key="1">
    <citation type="submission" date="2022-10" db="EMBL/GenBank/DDBJ databases">
        <title>Genome assembly of Pristionchus species.</title>
        <authorList>
            <person name="Yoshida K."/>
            <person name="Sommer R.J."/>
        </authorList>
    </citation>
    <scope>NUCLEOTIDE SEQUENCE [LARGE SCALE GENOMIC DNA]</scope>
    <source>
        <strain evidence="3">RS5460</strain>
    </source>
</reference>
<feature type="region of interest" description="Disordered" evidence="1">
    <location>
        <begin position="50"/>
        <end position="69"/>
    </location>
</feature>
<evidence type="ECO:0000313" key="3">
    <source>
        <dbReference type="Proteomes" id="UP001328107"/>
    </source>
</evidence>
<dbReference type="AlphaFoldDB" id="A0AAN4Z520"/>
<feature type="region of interest" description="Disordered" evidence="1">
    <location>
        <begin position="107"/>
        <end position="156"/>
    </location>
</feature>
<evidence type="ECO:0000256" key="1">
    <source>
        <dbReference type="SAM" id="MobiDB-lite"/>
    </source>
</evidence>
<comment type="caution">
    <text evidence="2">The sequence shown here is derived from an EMBL/GenBank/DDBJ whole genome shotgun (WGS) entry which is preliminary data.</text>
</comment>
<organism evidence="2 3">
    <name type="scientific">Pristionchus mayeri</name>
    <dbReference type="NCBI Taxonomy" id="1317129"/>
    <lineage>
        <taxon>Eukaryota</taxon>
        <taxon>Metazoa</taxon>
        <taxon>Ecdysozoa</taxon>
        <taxon>Nematoda</taxon>
        <taxon>Chromadorea</taxon>
        <taxon>Rhabditida</taxon>
        <taxon>Rhabditina</taxon>
        <taxon>Diplogasteromorpha</taxon>
        <taxon>Diplogasteroidea</taxon>
        <taxon>Neodiplogasteridae</taxon>
        <taxon>Pristionchus</taxon>
    </lineage>
</organism>
<evidence type="ECO:0000313" key="2">
    <source>
        <dbReference type="EMBL" id="GMR34186.1"/>
    </source>
</evidence>
<feature type="compositionally biased region" description="Basic and acidic residues" evidence="1">
    <location>
        <begin position="56"/>
        <end position="66"/>
    </location>
</feature>
<name>A0AAN4Z520_9BILA</name>
<dbReference type="EMBL" id="BTRK01000001">
    <property type="protein sequence ID" value="GMR34186.1"/>
    <property type="molecule type" value="Genomic_DNA"/>
</dbReference>
<accession>A0AAN4Z520</accession>